<dbReference type="CDD" id="cd00093">
    <property type="entry name" value="HTH_XRE"/>
    <property type="match status" value="1"/>
</dbReference>
<dbReference type="AlphaFoldDB" id="A0A2V3XXX5"/>
<accession>A0A2V3XXX5</accession>
<name>A0A2V3XXX5_9FIRM</name>
<organism evidence="2 3">
    <name type="scientific">Hungatella effluvii</name>
    <dbReference type="NCBI Taxonomy" id="1096246"/>
    <lineage>
        <taxon>Bacteria</taxon>
        <taxon>Bacillati</taxon>
        <taxon>Bacillota</taxon>
        <taxon>Clostridia</taxon>
        <taxon>Lachnospirales</taxon>
        <taxon>Lachnospiraceae</taxon>
        <taxon>Hungatella</taxon>
    </lineage>
</organism>
<evidence type="ECO:0000313" key="2">
    <source>
        <dbReference type="EMBL" id="PXX48914.1"/>
    </source>
</evidence>
<keyword evidence="3" id="KW-1185">Reference proteome</keyword>
<dbReference type="SUPFAM" id="SSF47413">
    <property type="entry name" value="lambda repressor-like DNA-binding domains"/>
    <property type="match status" value="1"/>
</dbReference>
<gene>
    <name evidence="2" type="ORF">DFR60_11587</name>
</gene>
<dbReference type="EMBL" id="QJKD01000015">
    <property type="protein sequence ID" value="PXX48914.1"/>
    <property type="molecule type" value="Genomic_DNA"/>
</dbReference>
<evidence type="ECO:0000259" key="1">
    <source>
        <dbReference type="PROSITE" id="PS50943"/>
    </source>
</evidence>
<dbReference type="InterPro" id="IPR001387">
    <property type="entry name" value="Cro/C1-type_HTH"/>
</dbReference>
<evidence type="ECO:0000313" key="3">
    <source>
        <dbReference type="Proteomes" id="UP000248057"/>
    </source>
</evidence>
<feature type="domain" description="HTH cro/C1-type" evidence="1">
    <location>
        <begin position="18"/>
        <end position="77"/>
    </location>
</feature>
<sequence length="83" mass="9430">MHKMKSESGLSNVAGKSIKEYRLSNNMSLRDMAELLQKMGLDWDKNAVNRAEQGRRTIIDVEVVKLAEVMGMSCDELLDVRNM</sequence>
<protein>
    <submittedName>
        <fullName evidence="2">Helix-turn-helix protein</fullName>
    </submittedName>
</protein>
<dbReference type="GO" id="GO:0003677">
    <property type="term" value="F:DNA binding"/>
    <property type="evidence" value="ECO:0007669"/>
    <property type="project" value="InterPro"/>
</dbReference>
<dbReference type="InterPro" id="IPR010982">
    <property type="entry name" value="Lambda_DNA-bd_dom_sf"/>
</dbReference>
<dbReference type="SMART" id="SM00530">
    <property type="entry name" value="HTH_XRE"/>
    <property type="match status" value="1"/>
</dbReference>
<dbReference type="PROSITE" id="PS50943">
    <property type="entry name" value="HTH_CROC1"/>
    <property type="match status" value="1"/>
</dbReference>
<dbReference type="Proteomes" id="UP000248057">
    <property type="component" value="Unassembled WGS sequence"/>
</dbReference>
<dbReference type="Gene3D" id="1.10.260.40">
    <property type="entry name" value="lambda repressor-like DNA-binding domains"/>
    <property type="match status" value="1"/>
</dbReference>
<reference evidence="2 3" key="1">
    <citation type="submission" date="2018-05" db="EMBL/GenBank/DDBJ databases">
        <title>Genomic Encyclopedia of Type Strains, Phase IV (KMG-IV): sequencing the most valuable type-strain genomes for metagenomic binning, comparative biology and taxonomic classification.</title>
        <authorList>
            <person name="Goeker M."/>
        </authorList>
    </citation>
    <scope>NUCLEOTIDE SEQUENCE [LARGE SCALE GENOMIC DNA]</scope>
    <source>
        <strain evidence="2 3">DSM 24995</strain>
    </source>
</reference>
<dbReference type="RefSeq" id="WP_110325061.1">
    <property type="nucleotide sequence ID" value="NZ_QJKD01000015.1"/>
</dbReference>
<comment type="caution">
    <text evidence="2">The sequence shown here is derived from an EMBL/GenBank/DDBJ whole genome shotgun (WGS) entry which is preliminary data.</text>
</comment>
<dbReference type="GeneID" id="86063922"/>
<dbReference type="Pfam" id="PF01381">
    <property type="entry name" value="HTH_3"/>
    <property type="match status" value="1"/>
</dbReference>
<proteinExistence type="predicted"/>